<reference evidence="1 2" key="1">
    <citation type="submission" date="2022-11" db="EMBL/GenBank/DDBJ databases">
        <title>Minimal conservation of predation-associated metabolite biosynthetic gene clusters underscores biosynthetic potential of Myxococcota including descriptions for ten novel species: Archangium lansinium sp. nov., Myxococcus landrumus sp. nov., Nannocystis bai.</title>
        <authorList>
            <person name="Ahearne A."/>
            <person name="Stevens C."/>
            <person name="Dowd S."/>
        </authorList>
    </citation>
    <scope>NUCLEOTIDE SEQUENCE [LARGE SCALE GENOMIC DNA]</scope>
    <source>
        <strain evidence="1 2">NCWAL01</strain>
    </source>
</reference>
<sequence length="116" mass="13205">MSAAWEDAWRNRLDTWQRKRLYDGLHRVFLAFCTVETWAETIEGMGLVRHLLVHGESKVTAELAAFCAKPHSMKLGFKEGEPLSMHLFHLQAFEAFTDQLLNALNISLAEHPVAAK</sequence>
<proteinExistence type="predicted"/>
<evidence type="ECO:0000313" key="2">
    <source>
        <dbReference type="Proteomes" id="UP001221838"/>
    </source>
</evidence>
<organism evidence="1 2">
    <name type="scientific">Stigmatella ashevillensis</name>
    <dbReference type="NCBI Taxonomy" id="2995309"/>
    <lineage>
        <taxon>Bacteria</taxon>
        <taxon>Pseudomonadati</taxon>
        <taxon>Myxococcota</taxon>
        <taxon>Myxococcia</taxon>
        <taxon>Myxococcales</taxon>
        <taxon>Cystobacterineae</taxon>
        <taxon>Archangiaceae</taxon>
        <taxon>Stigmatella</taxon>
    </lineage>
</organism>
<gene>
    <name evidence="1" type="ORF">POL68_42050</name>
</gene>
<protein>
    <submittedName>
        <fullName evidence="1">Uncharacterized protein</fullName>
    </submittedName>
</protein>
<evidence type="ECO:0000313" key="1">
    <source>
        <dbReference type="EMBL" id="MDC0715106.1"/>
    </source>
</evidence>
<dbReference type="RefSeq" id="WP_272145780.1">
    <property type="nucleotide sequence ID" value="NZ_JAQNDM010000002.1"/>
</dbReference>
<name>A0ABT5DN86_9BACT</name>
<keyword evidence="2" id="KW-1185">Reference proteome</keyword>
<accession>A0ABT5DN86</accession>
<dbReference type="EMBL" id="JAQNDM010000002">
    <property type="protein sequence ID" value="MDC0715106.1"/>
    <property type="molecule type" value="Genomic_DNA"/>
</dbReference>
<dbReference type="Proteomes" id="UP001221838">
    <property type="component" value="Unassembled WGS sequence"/>
</dbReference>
<comment type="caution">
    <text evidence="1">The sequence shown here is derived from an EMBL/GenBank/DDBJ whole genome shotgun (WGS) entry which is preliminary data.</text>
</comment>